<evidence type="ECO:0000256" key="2">
    <source>
        <dbReference type="PIRSR" id="PIRSR000137-1"/>
    </source>
</evidence>
<proteinExistence type="inferred from homology"/>
<reference evidence="7" key="1">
    <citation type="submission" date="2022-03" db="EMBL/GenBank/DDBJ databases">
        <authorList>
            <person name="Sayadi A."/>
        </authorList>
    </citation>
    <scope>NUCLEOTIDE SEQUENCE</scope>
</reference>
<sequence>MFQIIVVTILLQAKCYGATSPPILGAIENVTTDTRHSFNTLMEQIVYGLMNASADFQSVYPMYPITDKPYLDDYFDFIVVGAGPSGCVIANRLTENKHVTVLLLEAGEEPSALVEIPILAFGATVSKYSWWYKPEPQKETCTGCINGRTQWYHGKGLGGSTLINLMLYVRGHKSDFDDWERQGNDGWGYDDVLPLFKRSEQVHVKVYDKEYHGRHGYLSTSDPSYASRLSQVWVQAAQEAGYAYVDYNGKSQIGVSFLQSTTLKGRREHAEKAFLRPFRYRQNLVIRKNSIVTKILIDPNTKAAYGVEYESMGKTFTVTCKKEVILSAGVFSSPKLLMLSGVGPKETLERFDVPVIQDLPVGKIMYDHLFFPGLSFTVNKPITLNVLPYLKPQSYVDYVDYGSGTLGYCLAEVMHYINVNVTNSSNSNPEASDVELMVTGGSVVADFGFWSRRYLNIPQELYDKIWKPLEFVPVFMVVPVLLHPKSKGHMTLLSKDPKESPLFFPNYFTDPENHDIKIFIGSIREAQRIIKSPSLRKYDAKIVDTPIPGCEVHGFDTDEYWECALRTLMSSIYHQTTTCKMGPPSDPEAVVNPKLQVYGVKNLRVADVSIVPLTISGHTQAAAYMIGEKASDILKERYHL</sequence>
<keyword evidence="8" id="KW-1185">Reference proteome</keyword>
<accession>A0A9P0M5K1</accession>
<evidence type="ECO:0000313" key="7">
    <source>
        <dbReference type="EMBL" id="CAH2007897.1"/>
    </source>
</evidence>
<feature type="domain" description="Glucose-methanol-choline oxidoreductase N-terminal" evidence="6">
    <location>
        <begin position="154"/>
        <end position="177"/>
    </location>
</feature>
<dbReference type="Pfam" id="PF05199">
    <property type="entry name" value="GMC_oxred_C"/>
    <property type="match status" value="1"/>
</dbReference>
<evidence type="ECO:0000313" key="8">
    <source>
        <dbReference type="Proteomes" id="UP001152888"/>
    </source>
</evidence>
<dbReference type="Gene3D" id="3.30.560.10">
    <property type="entry name" value="Glucose Oxidase, domain 3"/>
    <property type="match status" value="1"/>
</dbReference>
<feature type="binding site" evidence="3">
    <location>
        <position position="292"/>
    </location>
    <ligand>
        <name>FAD</name>
        <dbReference type="ChEBI" id="CHEBI:57692"/>
    </ligand>
</feature>
<feature type="signal peptide" evidence="5">
    <location>
        <begin position="1"/>
        <end position="17"/>
    </location>
</feature>
<dbReference type="PANTHER" id="PTHR11552">
    <property type="entry name" value="GLUCOSE-METHANOL-CHOLINE GMC OXIDOREDUCTASE"/>
    <property type="match status" value="1"/>
</dbReference>
<name>A0A9P0M5K1_ACAOB</name>
<comment type="cofactor">
    <cofactor evidence="3">
        <name>FAD</name>
        <dbReference type="ChEBI" id="CHEBI:57692"/>
    </cofactor>
</comment>
<keyword evidence="3 4" id="KW-0274">FAD</keyword>
<dbReference type="InterPro" id="IPR007867">
    <property type="entry name" value="GMC_OxRtase_C"/>
</dbReference>
<dbReference type="SUPFAM" id="SSF54373">
    <property type="entry name" value="FAD-linked reductases, C-terminal domain"/>
    <property type="match status" value="1"/>
</dbReference>
<protein>
    <recommendedName>
        <fullName evidence="6">Glucose-methanol-choline oxidoreductase N-terminal domain-containing protein</fullName>
    </recommendedName>
</protein>
<dbReference type="GO" id="GO:0050660">
    <property type="term" value="F:flavin adenine dinucleotide binding"/>
    <property type="evidence" value="ECO:0007669"/>
    <property type="project" value="InterPro"/>
</dbReference>
<dbReference type="AlphaFoldDB" id="A0A9P0M5K1"/>
<evidence type="ECO:0000256" key="1">
    <source>
        <dbReference type="ARBA" id="ARBA00010790"/>
    </source>
</evidence>
<dbReference type="SUPFAM" id="SSF51905">
    <property type="entry name" value="FAD/NAD(P)-binding domain"/>
    <property type="match status" value="1"/>
</dbReference>
<dbReference type="EMBL" id="CAKOFQ010007771">
    <property type="protein sequence ID" value="CAH2007897.1"/>
    <property type="molecule type" value="Genomic_DNA"/>
</dbReference>
<evidence type="ECO:0000259" key="6">
    <source>
        <dbReference type="PROSITE" id="PS00623"/>
    </source>
</evidence>
<feature type="active site" description="Proton donor" evidence="2">
    <location>
        <position position="574"/>
    </location>
</feature>
<feature type="active site" description="Proton acceptor" evidence="2">
    <location>
        <position position="618"/>
    </location>
</feature>
<evidence type="ECO:0000256" key="5">
    <source>
        <dbReference type="SAM" id="SignalP"/>
    </source>
</evidence>
<dbReference type="GO" id="GO:0016614">
    <property type="term" value="F:oxidoreductase activity, acting on CH-OH group of donors"/>
    <property type="evidence" value="ECO:0007669"/>
    <property type="project" value="InterPro"/>
</dbReference>
<evidence type="ECO:0000256" key="3">
    <source>
        <dbReference type="PIRSR" id="PIRSR000137-2"/>
    </source>
</evidence>
<dbReference type="OrthoDB" id="269227at2759"/>
<dbReference type="Pfam" id="PF00732">
    <property type="entry name" value="GMC_oxred_N"/>
    <property type="match status" value="1"/>
</dbReference>
<feature type="chain" id="PRO_5040186390" description="Glucose-methanol-choline oxidoreductase N-terminal domain-containing protein" evidence="5">
    <location>
        <begin position="18"/>
        <end position="640"/>
    </location>
</feature>
<organism evidence="7 8">
    <name type="scientific">Acanthoscelides obtectus</name>
    <name type="common">Bean weevil</name>
    <name type="synonym">Bruchus obtectus</name>
    <dbReference type="NCBI Taxonomy" id="200917"/>
    <lineage>
        <taxon>Eukaryota</taxon>
        <taxon>Metazoa</taxon>
        <taxon>Ecdysozoa</taxon>
        <taxon>Arthropoda</taxon>
        <taxon>Hexapoda</taxon>
        <taxon>Insecta</taxon>
        <taxon>Pterygota</taxon>
        <taxon>Neoptera</taxon>
        <taxon>Endopterygota</taxon>
        <taxon>Coleoptera</taxon>
        <taxon>Polyphaga</taxon>
        <taxon>Cucujiformia</taxon>
        <taxon>Chrysomeloidea</taxon>
        <taxon>Chrysomelidae</taxon>
        <taxon>Bruchinae</taxon>
        <taxon>Bruchini</taxon>
        <taxon>Acanthoscelides</taxon>
    </lineage>
</organism>
<comment type="similarity">
    <text evidence="1 4">Belongs to the GMC oxidoreductase family.</text>
</comment>
<dbReference type="InterPro" id="IPR012132">
    <property type="entry name" value="GMC_OxRdtase"/>
</dbReference>
<keyword evidence="5" id="KW-0732">Signal</keyword>
<keyword evidence="4" id="KW-0285">Flavoprotein</keyword>
<dbReference type="Proteomes" id="UP001152888">
    <property type="component" value="Unassembled WGS sequence"/>
</dbReference>
<dbReference type="PIRSF" id="PIRSF000137">
    <property type="entry name" value="Alcohol_oxidase"/>
    <property type="match status" value="1"/>
</dbReference>
<dbReference type="Gene3D" id="3.50.50.60">
    <property type="entry name" value="FAD/NAD(P)-binding domain"/>
    <property type="match status" value="1"/>
</dbReference>
<dbReference type="PANTHER" id="PTHR11552:SF208">
    <property type="entry name" value="RE36204P-RELATED"/>
    <property type="match status" value="1"/>
</dbReference>
<dbReference type="PROSITE" id="PS00623">
    <property type="entry name" value="GMC_OXRED_1"/>
    <property type="match status" value="1"/>
</dbReference>
<evidence type="ECO:0000256" key="4">
    <source>
        <dbReference type="RuleBase" id="RU003968"/>
    </source>
</evidence>
<gene>
    <name evidence="7" type="ORF">ACAOBT_LOCUS29898</name>
</gene>
<dbReference type="InterPro" id="IPR000172">
    <property type="entry name" value="GMC_OxRdtase_N"/>
</dbReference>
<comment type="caution">
    <text evidence="7">The sequence shown here is derived from an EMBL/GenBank/DDBJ whole genome shotgun (WGS) entry which is preliminary data.</text>
</comment>
<dbReference type="InterPro" id="IPR036188">
    <property type="entry name" value="FAD/NAD-bd_sf"/>
</dbReference>